<evidence type="ECO:0000313" key="3">
    <source>
        <dbReference type="EMBL" id="CAL4223071.1"/>
    </source>
</evidence>
<dbReference type="InterPro" id="IPR016186">
    <property type="entry name" value="C-type_lectin-like/link_sf"/>
</dbReference>
<dbReference type="Gene3D" id="3.10.100.10">
    <property type="entry name" value="Mannose-Binding Protein A, subunit A"/>
    <property type="match status" value="1"/>
</dbReference>
<keyword evidence="2" id="KW-0812">Transmembrane</keyword>
<feature type="transmembrane region" description="Helical" evidence="2">
    <location>
        <begin position="128"/>
        <end position="150"/>
    </location>
</feature>
<dbReference type="Proteomes" id="UP001497623">
    <property type="component" value="Unassembled WGS sequence"/>
</dbReference>
<dbReference type="SUPFAM" id="SSF56436">
    <property type="entry name" value="C-type lectin-like"/>
    <property type="match status" value="1"/>
</dbReference>
<dbReference type="EMBL" id="CAXKWB010099045">
    <property type="protein sequence ID" value="CAL4223071.1"/>
    <property type="molecule type" value="Genomic_DNA"/>
</dbReference>
<keyword evidence="2" id="KW-0472">Membrane</keyword>
<evidence type="ECO:0000313" key="4">
    <source>
        <dbReference type="Proteomes" id="UP001497623"/>
    </source>
</evidence>
<reference evidence="3 4" key="1">
    <citation type="submission" date="2024-05" db="EMBL/GenBank/DDBJ databases">
        <authorList>
            <person name="Wallberg A."/>
        </authorList>
    </citation>
    <scope>NUCLEOTIDE SEQUENCE [LARGE SCALE GENOMIC DNA]</scope>
</reference>
<evidence type="ECO:0008006" key="5">
    <source>
        <dbReference type="Google" id="ProtNLM"/>
    </source>
</evidence>
<comment type="caution">
    <text evidence="3">The sequence shown here is derived from an EMBL/GenBank/DDBJ whole genome shotgun (WGS) entry which is preliminary data.</text>
</comment>
<keyword evidence="4" id="KW-1185">Reference proteome</keyword>
<dbReference type="InterPro" id="IPR016187">
    <property type="entry name" value="CTDL_fold"/>
</dbReference>
<accession>A0AAV2SMJ0</accession>
<organism evidence="3 4">
    <name type="scientific">Meganyctiphanes norvegica</name>
    <name type="common">Northern krill</name>
    <name type="synonym">Thysanopoda norvegica</name>
    <dbReference type="NCBI Taxonomy" id="48144"/>
    <lineage>
        <taxon>Eukaryota</taxon>
        <taxon>Metazoa</taxon>
        <taxon>Ecdysozoa</taxon>
        <taxon>Arthropoda</taxon>
        <taxon>Crustacea</taxon>
        <taxon>Multicrustacea</taxon>
        <taxon>Malacostraca</taxon>
        <taxon>Eumalacostraca</taxon>
        <taxon>Eucarida</taxon>
        <taxon>Euphausiacea</taxon>
        <taxon>Euphausiidae</taxon>
        <taxon>Meganyctiphanes</taxon>
    </lineage>
</organism>
<protein>
    <recommendedName>
        <fullName evidence="5">C-type lectin domain-containing protein</fullName>
    </recommendedName>
</protein>
<dbReference type="AlphaFoldDB" id="A0AAV2SMJ0"/>
<evidence type="ECO:0000256" key="2">
    <source>
        <dbReference type="SAM" id="Phobius"/>
    </source>
</evidence>
<sequence>MNNEGQLLDPYEYLPGRCLRINEKGNFWNKANTYCKDNENVTFSPYVQSDKAELLKYALNSQRRWTELPHPSYWYNGKSDRIRGIWKWNGTENLKDSNWVYEYKCQSRHGYICEAVPETLIDYSSTPFIALVALVGFLLIIILGLIVYICSLKRRSKAFPTEVNMTNEVNGMRELNEGHDDNQGNLNNRHRHDSENSLYGQY</sequence>
<feature type="region of interest" description="Disordered" evidence="1">
    <location>
        <begin position="173"/>
        <end position="202"/>
    </location>
</feature>
<proteinExistence type="predicted"/>
<gene>
    <name evidence="3" type="ORF">MNOR_LOCUS39227</name>
</gene>
<name>A0AAV2SMJ0_MEGNR</name>
<evidence type="ECO:0000256" key="1">
    <source>
        <dbReference type="SAM" id="MobiDB-lite"/>
    </source>
</evidence>
<keyword evidence="2" id="KW-1133">Transmembrane helix</keyword>